<dbReference type="InterPro" id="IPR000731">
    <property type="entry name" value="SSD"/>
</dbReference>
<reference evidence="8 9" key="1">
    <citation type="submission" date="2020-05" db="EMBL/GenBank/DDBJ databases">
        <title>Flexivirga sp. ID2601S isolated from air conditioner.</title>
        <authorList>
            <person name="Kim D.H."/>
        </authorList>
    </citation>
    <scope>NUCLEOTIDE SEQUENCE [LARGE SCALE GENOMIC DNA]</scope>
    <source>
        <strain evidence="8 9">ID2601S</strain>
    </source>
</reference>
<feature type="transmembrane region" description="Helical" evidence="6">
    <location>
        <begin position="524"/>
        <end position="544"/>
    </location>
</feature>
<evidence type="ECO:0000256" key="2">
    <source>
        <dbReference type="ARBA" id="ARBA00022475"/>
    </source>
</evidence>
<feature type="transmembrane region" description="Helical" evidence="6">
    <location>
        <begin position="206"/>
        <end position="227"/>
    </location>
</feature>
<dbReference type="GO" id="GO:0005886">
    <property type="term" value="C:plasma membrane"/>
    <property type="evidence" value="ECO:0007669"/>
    <property type="project" value="UniProtKB-SubCell"/>
</dbReference>
<evidence type="ECO:0000313" key="8">
    <source>
        <dbReference type="EMBL" id="NNG38415.1"/>
    </source>
</evidence>
<feature type="transmembrane region" description="Helical" evidence="6">
    <location>
        <begin position="669"/>
        <end position="692"/>
    </location>
</feature>
<dbReference type="EMBL" id="JABENB010000001">
    <property type="protein sequence ID" value="NNG38415.1"/>
    <property type="molecule type" value="Genomic_DNA"/>
</dbReference>
<dbReference type="PANTHER" id="PTHR33406">
    <property type="entry name" value="MEMBRANE PROTEIN MJ1562-RELATED"/>
    <property type="match status" value="1"/>
</dbReference>
<keyword evidence="3 6" id="KW-0812">Transmembrane</keyword>
<dbReference type="Pfam" id="PF03176">
    <property type="entry name" value="MMPL"/>
    <property type="match status" value="2"/>
</dbReference>
<feature type="transmembrane region" description="Helical" evidence="6">
    <location>
        <begin position="639"/>
        <end position="657"/>
    </location>
</feature>
<evidence type="ECO:0000259" key="7">
    <source>
        <dbReference type="PROSITE" id="PS50156"/>
    </source>
</evidence>
<comment type="subcellular location">
    <subcellularLocation>
        <location evidence="1">Cell membrane</location>
        <topology evidence="1">Multi-pass membrane protein</topology>
    </subcellularLocation>
</comment>
<keyword evidence="2" id="KW-1003">Cell membrane</keyword>
<feature type="domain" description="SSD" evidence="7">
    <location>
        <begin position="203"/>
        <end position="328"/>
    </location>
</feature>
<evidence type="ECO:0000256" key="5">
    <source>
        <dbReference type="ARBA" id="ARBA00023136"/>
    </source>
</evidence>
<evidence type="ECO:0000313" key="9">
    <source>
        <dbReference type="Proteomes" id="UP000557772"/>
    </source>
</evidence>
<dbReference type="InterPro" id="IPR004869">
    <property type="entry name" value="MMPL_dom"/>
</dbReference>
<protein>
    <submittedName>
        <fullName evidence="8">MMPL family transporter</fullName>
    </submittedName>
</protein>
<evidence type="ECO:0000256" key="1">
    <source>
        <dbReference type="ARBA" id="ARBA00004651"/>
    </source>
</evidence>
<feature type="transmembrane region" description="Helical" evidence="6">
    <location>
        <begin position="374"/>
        <end position="392"/>
    </location>
</feature>
<sequence>MSKYLANIARWCFRHRKTVVALWILVAAAVIATAQLSGGKTNDNFTIPGTESQQMQDLLAKDLPAAGGAQTRVVFATHGSQKLTSPTNVQAVKETMAQLAKVPGVVAVTDPFSTKQVSPSGQVGLGTIQYKDAAQDVSSSTLDRVNAVSDTARNAGVQVEYAGSVYPGSEFTISEIPEIIGIVVAFIVLLVTFAAFVAAGLPIINAILGVIVTVMSVTALAAVVDIASTSTTVALMLGLSCGIDYGVFILSRHRNNLIAGLDVEDSVYLAVGTAGSSVVFAGLTVIVALCGMAVVGIPFLTVMGLAAAGAVLIALLIALTLLPASLGFAGRKVISFIPSPGMPGHHEAIARQAVEAPEKSAGGVWARFVVRFRVPVLIVGVLGLLVMASPALDMQLGLPSGSSQSKDNTARKAYDLTTEGFGVGFNGPLLVTAQNVDSPADVQQLVGALQKQDNVVTAVPTVSQGKLAIISVIPKTGPNDPKTADLVTHLRDNRSQIEGTTGTKILVGGQTASNIDVSTKLTDALPIFLIVVAALAFVLLTFAFRTILIPIKSIVGFLLSVGAAFGLEVAIFQWGWGASLLGVTKGEIISFLPLIMLAIIFGLSSDYEVFVVSRIKEDYTKTGDGRGAVERGTTSSARVVTAAALIMFSIFVAFMVTDDPTIKAIGFGFAAGVFIDAFVVRLTLVPALMAIVGSKVWYHPQWFARHIPDPDIEGEKLSKEFEDRLHPAEAPQT</sequence>
<feature type="transmembrane region" description="Helical" evidence="6">
    <location>
        <begin position="588"/>
        <end position="607"/>
    </location>
</feature>
<evidence type="ECO:0000256" key="4">
    <source>
        <dbReference type="ARBA" id="ARBA00022989"/>
    </source>
</evidence>
<name>A0A849AD23_9MICO</name>
<dbReference type="PROSITE" id="PS50156">
    <property type="entry name" value="SSD"/>
    <property type="match status" value="1"/>
</dbReference>
<dbReference type="AlphaFoldDB" id="A0A849AD23"/>
<evidence type="ECO:0000256" key="3">
    <source>
        <dbReference type="ARBA" id="ARBA00022692"/>
    </source>
</evidence>
<dbReference type="RefSeq" id="WP_171152106.1">
    <property type="nucleotide sequence ID" value="NZ_JABENB010000001.1"/>
</dbReference>
<comment type="caution">
    <text evidence="8">The sequence shown here is derived from an EMBL/GenBank/DDBJ whole genome shotgun (WGS) entry which is preliminary data.</text>
</comment>
<gene>
    <name evidence="8" type="ORF">HJ588_03880</name>
</gene>
<feature type="transmembrane region" description="Helical" evidence="6">
    <location>
        <begin position="179"/>
        <end position="199"/>
    </location>
</feature>
<feature type="transmembrane region" description="Helical" evidence="6">
    <location>
        <begin position="556"/>
        <end position="576"/>
    </location>
</feature>
<feature type="transmembrane region" description="Helical" evidence="6">
    <location>
        <begin position="267"/>
        <end position="294"/>
    </location>
</feature>
<accession>A0A849AD23</accession>
<organism evidence="8 9">
    <name type="scientific">Flexivirga aerilata</name>
    <dbReference type="NCBI Taxonomy" id="1656889"/>
    <lineage>
        <taxon>Bacteria</taxon>
        <taxon>Bacillati</taxon>
        <taxon>Actinomycetota</taxon>
        <taxon>Actinomycetes</taxon>
        <taxon>Micrococcales</taxon>
        <taxon>Dermacoccaceae</taxon>
        <taxon>Flexivirga</taxon>
    </lineage>
</organism>
<keyword evidence="5 6" id="KW-0472">Membrane</keyword>
<dbReference type="SUPFAM" id="SSF82866">
    <property type="entry name" value="Multidrug efflux transporter AcrB transmembrane domain"/>
    <property type="match status" value="2"/>
</dbReference>
<proteinExistence type="predicted"/>
<keyword evidence="4 6" id="KW-1133">Transmembrane helix</keyword>
<dbReference type="Gene3D" id="1.20.1640.10">
    <property type="entry name" value="Multidrug efflux transporter AcrB transmembrane domain"/>
    <property type="match status" value="2"/>
</dbReference>
<dbReference type="Proteomes" id="UP000557772">
    <property type="component" value="Unassembled WGS sequence"/>
</dbReference>
<dbReference type="InterPro" id="IPR050545">
    <property type="entry name" value="Mycobact_MmpL"/>
</dbReference>
<feature type="transmembrane region" description="Helical" evidence="6">
    <location>
        <begin position="233"/>
        <end position="251"/>
    </location>
</feature>
<evidence type="ECO:0000256" key="6">
    <source>
        <dbReference type="SAM" id="Phobius"/>
    </source>
</evidence>
<keyword evidence="9" id="KW-1185">Reference proteome</keyword>
<dbReference type="PANTHER" id="PTHR33406:SF13">
    <property type="entry name" value="MEMBRANE PROTEIN YDFJ"/>
    <property type="match status" value="1"/>
</dbReference>
<feature type="transmembrane region" description="Helical" evidence="6">
    <location>
        <begin position="300"/>
        <end position="322"/>
    </location>
</feature>